<dbReference type="RefSeq" id="YP_009201778.1">
    <property type="nucleotide sequence ID" value="NC_028834.1"/>
</dbReference>
<proteinExistence type="predicted"/>
<sequence length="90" mass="10261">MMPIRTLVCIKGRPEVVTEEVEELDDFTSKYTVLMGGTTILDHVRGHYSVNGRCFEQCEAIQIETDTLDYGSIFKKADEAIRNGTIRTRF</sequence>
<keyword evidence="2" id="KW-1185">Reference proteome</keyword>
<dbReference type="KEGG" id="vg:26628950"/>
<reference evidence="1 2" key="1">
    <citation type="submission" date="2014-11" db="EMBL/GenBank/DDBJ databases">
        <title>Characterization and genome comparisons of three Achromobacter phages of the Siphoviridae family.</title>
        <authorList>
            <person name="Dreiseikelmann B."/>
            <person name="Bunk B."/>
            <person name="Rohde M."/>
            <person name="Wittmann J."/>
        </authorList>
    </citation>
    <scope>NUCLEOTIDE SEQUENCE [LARGE SCALE GENOMIC DNA]</scope>
</reference>
<gene>
    <name evidence="1" type="ORF">JWAP_00044</name>
</gene>
<dbReference type="EMBL" id="KP202970">
    <property type="protein sequence ID" value="AJD82877.1"/>
    <property type="molecule type" value="Genomic_DNA"/>
</dbReference>
<organism evidence="1 2">
    <name type="scientific">Achromobacter phage 83-24</name>
    <dbReference type="NCBI Taxonomy" id="1589747"/>
    <lineage>
        <taxon>Viruses</taxon>
        <taxon>Duplodnaviria</taxon>
        <taxon>Heunggongvirae</taxon>
        <taxon>Uroviricota</taxon>
        <taxon>Caudoviricetes</taxon>
        <taxon>Steinhofvirus</taxon>
        <taxon>Steinhofvirus sv8324</taxon>
    </lineage>
</organism>
<evidence type="ECO:0000313" key="1">
    <source>
        <dbReference type="EMBL" id="AJD82877.1"/>
    </source>
</evidence>
<dbReference type="Proteomes" id="UP000031726">
    <property type="component" value="Segment"/>
</dbReference>
<dbReference type="GeneID" id="26628950"/>
<dbReference type="OrthoDB" id="35952at10239"/>
<accession>A0A0B4ZZJ9</accession>
<evidence type="ECO:0000313" key="2">
    <source>
        <dbReference type="Proteomes" id="UP000031726"/>
    </source>
</evidence>
<protein>
    <submittedName>
        <fullName evidence="1">Uncharacterized protein</fullName>
    </submittedName>
</protein>
<name>A0A0B4ZZJ9_9CAUD</name>